<dbReference type="AlphaFoldDB" id="I7M1W8"/>
<dbReference type="GeneID" id="7837962"/>
<dbReference type="EMBL" id="GG662656">
    <property type="protein sequence ID" value="EAR97934.1"/>
    <property type="molecule type" value="Genomic_DNA"/>
</dbReference>
<organism evidence="2 3">
    <name type="scientific">Tetrahymena thermophila (strain SB210)</name>
    <dbReference type="NCBI Taxonomy" id="312017"/>
    <lineage>
        <taxon>Eukaryota</taxon>
        <taxon>Sar</taxon>
        <taxon>Alveolata</taxon>
        <taxon>Ciliophora</taxon>
        <taxon>Intramacronucleata</taxon>
        <taxon>Oligohymenophorea</taxon>
        <taxon>Hymenostomatida</taxon>
        <taxon>Tetrahymenina</taxon>
        <taxon>Tetrahymenidae</taxon>
        <taxon>Tetrahymena</taxon>
    </lineage>
</organism>
<accession>I7M1W8</accession>
<keyword evidence="1" id="KW-0175">Coiled coil</keyword>
<dbReference type="HOGENOM" id="CLU_020288_0_0_1"/>
<dbReference type="eggNOG" id="ENOG502QSBS">
    <property type="taxonomic scope" value="Eukaryota"/>
</dbReference>
<gene>
    <name evidence="2" type="ORF">TTHERM_00283230</name>
</gene>
<dbReference type="Proteomes" id="UP000009168">
    <property type="component" value="Unassembled WGS sequence"/>
</dbReference>
<dbReference type="SUPFAM" id="SSF48371">
    <property type="entry name" value="ARM repeat"/>
    <property type="match status" value="1"/>
</dbReference>
<dbReference type="OrthoDB" id="441602at2759"/>
<dbReference type="Gene3D" id="1.25.10.10">
    <property type="entry name" value="Leucine-rich Repeat Variant"/>
    <property type="match status" value="2"/>
</dbReference>
<keyword evidence="3" id="KW-1185">Reference proteome</keyword>
<dbReference type="InterPro" id="IPR016024">
    <property type="entry name" value="ARM-type_fold"/>
</dbReference>
<evidence type="ECO:0000256" key="1">
    <source>
        <dbReference type="SAM" id="Coils"/>
    </source>
</evidence>
<reference evidence="3" key="1">
    <citation type="journal article" date="2006" name="PLoS Biol.">
        <title>Macronuclear genome sequence of the ciliate Tetrahymena thermophila, a model eukaryote.</title>
        <authorList>
            <person name="Eisen J.A."/>
            <person name="Coyne R.S."/>
            <person name="Wu M."/>
            <person name="Wu D."/>
            <person name="Thiagarajan M."/>
            <person name="Wortman J.R."/>
            <person name="Badger J.H."/>
            <person name="Ren Q."/>
            <person name="Amedeo P."/>
            <person name="Jones K.M."/>
            <person name="Tallon L.J."/>
            <person name="Delcher A.L."/>
            <person name="Salzberg S.L."/>
            <person name="Silva J.C."/>
            <person name="Haas B.J."/>
            <person name="Majoros W.H."/>
            <person name="Farzad M."/>
            <person name="Carlton J.M."/>
            <person name="Smith R.K. Jr."/>
            <person name="Garg J."/>
            <person name="Pearlman R.E."/>
            <person name="Karrer K.M."/>
            <person name="Sun L."/>
            <person name="Manning G."/>
            <person name="Elde N.C."/>
            <person name="Turkewitz A.P."/>
            <person name="Asai D.J."/>
            <person name="Wilkes D.E."/>
            <person name="Wang Y."/>
            <person name="Cai H."/>
            <person name="Collins K."/>
            <person name="Stewart B.A."/>
            <person name="Lee S.R."/>
            <person name="Wilamowska K."/>
            <person name="Weinberg Z."/>
            <person name="Ruzzo W.L."/>
            <person name="Wloga D."/>
            <person name="Gaertig J."/>
            <person name="Frankel J."/>
            <person name="Tsao C.-C."/>
            <person name="Gorovsky M.A."/>
            <person name="Keeling P.J."/>
            <person name="Waller R.F."/>
            <person name="Patron N.J."/>
            <person name="Cherry J.M."/>
            <person name="Stover N.A."/>
            <person name="Krieger C.J."/>
            <person name="del Toro C."/>
            <person name="Ryder H.F."/>
            <person name="Williamson S.C."/>
            <person name="Barbeau R.A."/>
            <person name="Hamilton E.P."/>
            <person name="Orias E."/>
        </authorList>
    </citation>
    <scope>NUCLEOTIDE SEQUENCE [LARGE SCALE GENOMIC DNA]</scope>
    <source>
        <strain evidence="3">SB210</strain>
    </source>
</reference>
<dbReference type="OMA" id="CTHERYQ"/>
<name>I7M1W8_TETTS</name>
<protein>
    <submittedName>
        <fullName evidence="2">Uncharacterized protein</fullName>
    </submittedName>
</protein>
<evidence type="ECO:0000313" key="3">
    <source>
        <dbReference type="Proteomes" id="UP000009168"/>
    </source>
</evidence>
<proteinExistence type="predicted"/>
<dbReference type="InParanoid" id="I7M1W8"/>
<sequence>MEEEIIYNSNLQNQIEQIKQESISEEEKALLIDLVKQIHFISSENPLAREKGQNQFEQTFNFVFENPILQDCLKQIFGAAQRQLEQSLWQEQMSGLYAIRIEVQRYDCTHERYQEIYNFTTKYLDNQENRIREIASDILACIGAKDKECFQLLRSHICNYLNQTFEAVVLPQISHGINEVQEEESKDSHNNQHHSHQVQVYKDTEICQWQTKNCYFLESYIQCLKKSFLLMQQKNEGNDLIDKEIMEVTLKASLHVHKHIREASVGLAQVFSQIMKEEDFKVNAQDLSTVIGRGLGDSFTQVRHQAVKAVKDFFKKCEEFKIKDTFIPQLIYKFCFNIHHPAEGLKAFTRLSWMEIFPVGGRDLVAQNALATTQYYILQSYSRNHEIRQAACICLQEMISKVMDTNEQSKQVVKGLHKDILEALLNCSHFEPNSCVREESLKCISKLLDQMGELLSDEERNQIAEVSQFHLADQSNQVKQNAAMVLGSLFKQKQNEEEKKAYIEEIKDRIKNVSKIDVQPSAPSNSGQETYAHPSQQQISVAKNRFVSEYFEGLVALVKELAYAIGKEKSQITQSFCELIIYNMRNLNFEKNENIKENIWVMYSEILTKTLNKKNTKDLIEDLLDPVFKDFKHEKVNVRNAAQNLIRELAKFIGPNILKGRIEMKGDLAYMSEYDKLNLV</sequence>
<evidence type="ECO:0000313" key="2">
    <source>
        <dbReference type="EMBL" id="EAR97934.1"/>
    </source>
</evidence>
<dbReference type="KEGG" id="tet:TTHERM_00283230"/>
<dbReference type="RefSeq" id="XP_001018179.1">
    <property type="nucleotide sequence ID" value="XM_001018179.1"/>
</dbReference>
<feature type="coiled-coil region" evidence="1">
    <location>
        <begin position="1"/>
        <end position="28"/>
    </location>
</feature>
<dbReference type="InterPro" id="IPR011989">
    <property type="entry name" value="ARM-like"/>
</dbReference>